<protein>
    <submittedName>
        <fullName evidence="1">Uncharacterized protein</fullName>
    </submittedName>
</protein>
<dbReference type="Proteomes" id="UP000283210">
    <property type="component" value="Chromosome 13"/>
</dbReference>
<reference evidence="1 2" key="1">
    <citation type="submission" date="2018-11" db="EMBL/GenBank/DDBJ databases">
        <authorList>
            <person name="Lopez-Roques C."/>
            <person name="Donnadieu C."/>
            <person name="Bouchez O."/>
            <person name="Klopp C."/>
            <person name="Cabau C."/>
            <person name="Zahm M."/>
        </authorList>
    </citation>
    <scope>NUCLEOTIDE SEQUENCE [LARGE SCALE GENOMIC DNA]</scope>
    <source>
        <strain evidence="1">RS831</strain>
        <tissue evidence="1">Whole body</tissue>
    </source>
</reference>
<dbReference type="EMBL" id="CM012449">
    <property type="protein sequence ID" value="RVE64877.1"/>
    <property type="molecule type" value="Genomic_DNA"/>
</dbReference>
<evidence type="ECO:0000313" key="2">
    <source>
        <dbReference type="Proteomes" id="UP000283210"/>
    </source>
</evidence>
<accession>A0A437CQG8</accession>
<name>A0A437CQG8_ORYJA</name>
<reference evidence="1 2" key="2">
    <citation type="submission" date="2019-01" db="EMBL/GenBank/DDBJ databases">
        <title>A chromosome length genome reference of the Java medaka (oryzias javanicus).</title>
        <authorList>
            <person name="Herpin A."/>
            <person name="Takehana Y."/>
            <person name="Naruse K."/>
            <person name="Ansai S."/>
            <person name="Kawaguchi M."/>
        </authorList>
    </citation>
    <scope>NUCLEOTIDE SEQUENCE [LARGE SCALE GENOMIC DNA]</scope>
    <source>
        <strain evidence="1">RS831</strain>
        <tissue evidence="1">Whole body</tissue>
    </source>
</reference>
<dbReference type="AlphaFoldDB" id="A0A437CQG8"/>
<organism evidence="1 2">
    <name type="scientific">Oryzias javanicus</name>
    <name type="common">Javanese ricefish</name>
    <name type="synonym">Aplocheilus javanicus</name>
    <dbReference type="NCBI Taxonomy" id="123683"/>
    <lineage>
        <taxon>Eukaryota</taxon>
        <taxon>Metazoa</taxon>
        <taxon>Chordata</taxon>
        <taxon>Craniata</taxon>
        <taxon>Vertebrata</taxon>
        <taxon>Euteleostomi</taxon>
        <taxon>Actinopterygii</taxon>
        <taxon>Neopterygii</taxon>
        <taxon>Teleostei</taxon>
        <taxon>Neoteleostei</taxon>
        <taxon>Acanthomorphata</taxon>
        <taxon>Ovalentaria</taxon>
        <taxon>Atherinomorphae</taxon>
        <taxon>Beloniformes</taxon>
        <taxon>Adrianichthyidae</taxon>
        <taxon>Oryziinae</taxon>
        <taxon>Oryzias</taxon>
    </lineage>
</organism>
<keyword evidence="2" id="KW-1185">Reference proteome</keyword>
<proteinExistence type="predicted"/>
<sequence>MLSRPRSISGLNYRSLSAYTPTPNFIPSASSDWLSAKKDLIADASVNKIHIGKTEYNSSGSRKIGSSLIQTCPLCLSSIYYNLPVKGDVLGRWRPQHHEQSVHGASLLPISSNPTVM</sequence>
<gene>
    <name evidence="1" type="ORF">OJAV_G00130260</name>
</gene>
<evidence type="ECO:0000313" key="1">
    <source>
        <dbReference type="EMBL" id="RVE64877.1"/>
    </source>
</evidence>